<dbReference type="Gene3D" id="1.10.10.10">
    <property type="entry name" value="Winged helix-like DNA-binding domain superfamily/Winged helix DNA-binding domain"/>
    <property type="match status" value="1"/>
</dbReference>
<dbReference type="PANTHER" id="PTHR10815:SF13">
    <property type="entry name" value="METHYLATED-DNA--PROTEIN-CYSTEINE METHYLTRANSFERASE"/>
    <property type="match status" value="1"/>
</dbReference>
<dbReference type="InterPro" id="IPR014048">
    <property type="entry name" value="MethylDNA_cys_MeTrfase_DNA-bd"/>
</dbReference>
<dbReference type="GO" id="GO:0006281">
    <property type="term" value="P:DNA repair"/>
    <property type="evidence" value="ECO:0007669"/>
    <property type="project" value="UniProtKB-KW"/>
</dbReference>
<gene>
    <name evidence="8" type="ORF">ENR23_11150</name>
</gene>
<evidence type="ECO:0000256" key="5">
    <source>
        <dbReference type="ARBA" id="ARBA00023204"/>
    </source>
</evidence>
<comment type="catalytic activity">
    <reaction evidence="1">
        <text>a 4-O-methyl-thymidine in DNA + L-cysteinyl-[protein] = a thymidine in DNA + S-methyl-L-cysteinyl-[protein]</text>
        <dbReference type="Rhea" id="RHEA:53428"/>
        <dbReference type="Rhea" id="RHEA-COMP:10131"/>
        <dbReference type="Rhea" id="RHEA-COMP:10132"/>
        <dbReference type="Rhea" id="RHEA-COMP:13555"/>
        <dbReference type="Rhea" id="RHEA-COMP:13556"/>
        <dbReference type="ChEBI" id="CHEBI:29950"/>
        <dbReference type="ChEBI" id="CHEBI:82612"/>
        <dbReference type="ChEBI" id="CHEBI:137386"/>
        <dbReference type="ChEBI" id="CHEBI:137387"/>
        <dbReference type="EC" id="2.1.1.63"/>
    </reaction>
</comment>
<evidence type="ECO:0000256" key="2">
    <source>
        <dbReference type="ARBA" id="ARBA00022603"/>
    </source>
</evidence>
<dbReference type="PROSITE" id="PS00374">
    <property type="entry name" value="MGMT"/>
    <property type="match status" value="1"/>
</dbReference>
<dbReference type="NCBIfam" id="TIGR00589">
    <property type="entry name" value="ogt"/>
    <property type="match status" value="1"/>
</dbReference>
<evidence type="ECO:0000256" key="1">
    <source>
        <dbReference type="ARBA" id="ARBA00001286"/>
    </source>
</evidence>
<dbReference type="AlphaFoldDB" id="A0A832MKN0"/>
<feature type="domain" description="Methylated-DNA-[protein]-cysteine S-methyltransferase DNA binding" evidence="7">
    <location>
        <begin position="97"/>
        <end position="172"/>
    </location>
</feature>
<evidence type="ECO:0000259" key="7">
    <source>
        <dbReference type="Pfam" id="PF01035"/>
    </source>
</evidence>
<dbReference type="InterPro" id="IPR001497">
    <property type="entry name" value="MethylDNA_cys_MeTrfase_AS"/>
</dbReference>
<dbReference type="SUPFAM" id="SSF46767">
    <property type="entry name" value="Methylated DNA-protein cysteine methyltransferase, C-terminal domain"/>
    <property type="match status" value="1"/>
</dbReference>
<dbReference type="InterPro" id="IPR036388">
    <property type="entry name" value="WH-like_DNA-bd_sf"/>
</dbReference>
<dbReference type="PANTHER" id="PTHR10815">
    <property type="entry name" value="METHYLATED-DNA--PROTEIN-CYSTEINE METHYLTRANSFERASE"/>
    <property type="match status" value="1"/>
</dbReference>
<dbReference type="EMBL" id="DSQF01000022">
    <property type="protein sequence ID" value="HGZ43957.1"/>
    <property type="molecule type" value="Genomic_DNA"/>
</dbReference>
<keyword evidence="3 8" id="KW-0808">Transferase</keyword>
<proteinExistence type="predicted"/>
<keyword evidence="5" id="KW-0234">DNA repair</keyword>
<accession>A0A832MKN0</accession>
<organism evidence="8">
    <name type="scientific">Eiseniibacteriota bacterium</name>
    <dbReference type="NCBI Taxonomy" id="2212470"/>
    <lineage>
        <taxon>Bacteria</taxon>
        <taxon>Candidatus Eiseniibacteriota</taxon>
    </lineage>
</organism>
<name>A0A832MKN0_UNCEI</name>
<dbReference type="InterPro" id="IPR036217">
    <property type="entry name" value="MethylDNA_cys_MeTrfase_DNAb"/>
</dbReference>
<keyword evidence="2 8" id="KW-0489">Methyltransferase</keyword>
<dbReference type="Pfam" id="PF01035">
    <property type="entry name" value="DNA_binding_1"/>
    <property type="match status" value="1"/>
</dbReference>
<comment type="catalytic activity">
    <reaction evidence="6">
        <text>a 6-O-methyl-2'-deoxyguanosine in DNA + L-cysteinyl-[protein] = S-methyl-L-cysteinyl-[protein] + a 2'-deoxyguanosine in DNA</text>
        <dbReference type="Rhea" id="RHEA:24000"/>
        <dbReference type="Rhea" id="RHEA-COMP:10131"/>
        <dbReference type="Rhea" id="RHEA-COMP:10132"/>
        <dbReference type="Rhea" id="RHEA-COMP:11367"/>
        <dbReference type="Rhea" id="RHEA-COMP:11368"/>
        <dbReference type="ChEBI" id="CHEBI:29950"/>
        <dbReference type="ChEBI" id="CHEBI:82612"/>
        <dbReference type="ChEBI" id="CHEBI:85445"/>
        <dbReference type="ChEBI" id="CHEBI:85448"/>
        <dbReference type="EC" id="2.1.1.63"/>
    </reaction>
</comment>
<evidence type="ECO:0000256" key="6">
    <source>
        <dbReference type="ARBA" id="ARBA00049348"/>
    </source>
</evidence>
<reference evidence="8" key="1">
    <citation type="journal article" date="2020" name="mSystems">
        <title>Genome- and Community-Level Interaction Insights into Carbon Utilization and Element Cycling Functions of Hydrothermarchaeota in Hydrothermal Sediment.</title>
        <authorList>
            <person name="Zhou Z."/>
            <person name="Liu Y."/>
            <person name="Xu W."/>
            <person name="Pan J."/>
            <person name="Luo Z.H."/>
            <person name="Li M."/>
        </authorList>
    </citation>
    <scope>NUCLEOTIDE SEQUENCE [LARGE SCALE GENOMIC DNA]</scope>
    <source>
        <strain evidence="8">SpSt-381</strain>
    </source>
</reference>
<dbReference type="GO" id="GO:0032259">
    <property type="term" value="P:methylation"/>
    <property type="evidence" value="ECO:0007669"/>
    <property type="project" value="UniProtKB-KW"/>
</dbReference>
<protein>
    <submittedName>
        <fullName evidence="8">Methylated-DNA--[protein]-cysteine S-methyltransferase</fullName>
    </submittedName>
</protein>
<dbReference type="CDD" id="cd06445">
    <property type="entry name" value="ATase"/>
    <property type="match status" value="1"/>
</dbReference>
<evidence type="ECO:0000256" key="4">
    <source>
        <dbReference type="ARBA" id="ARBA00022763"/>
    </source>
</evidence>
<evidence type="ECO:0000256" key="3">
    <source>
        <dbReference type="ARBA" id="ARBA00022679"/>
    </source>
</evidence>
<keyword evidence="4" id="KW-0227">DNA damage</keyword>
<comment type="caution">
    <text evidence="8">The sequence shown here is derived from an EMBL/GenBank/DDBJ whole genome shotgun (WGS) entry which is preliminary data.</text>
</comment>
<evidence type="ECO:0000313" key="8">
    <source>
        <dbReference type="EMBL" id="HGZ43957.1"/>
    </source>
</evidence>
<sequence>MIPAAPVPPLARRAVPGSAPAPGPVVLRAVVPSPVGALEAAATARGVRRLEPAAPGAAAAPPPPGPLAEALETARRMLAGEPLAWDGALDPLGDALERAVWDEVRRVPWGRTTTYGAIARRLGVAPREVGAALGANRLFLLVPCHRVVAADGSPRGFRWGLALKARLLALESGQRALLPP</sequence>
<dbReference type="GO" id="GO:0003908">
    <property type="term" value="F:methylated-DNA-[protein]-cysteine S-methyltransferase activity"/>
    <property type="evidence" value="ECO:0007669"/>
    <property type="project" value="UniProtKB-EC"/>
</dbReference>